<feature type="compositionally biased region" description="Low complexity" evidence="1">
    <location>
        <begin position="375"/>
        <end position="388"/>
    </location>
</feature>
<evidence type="ECO:0000259" key="3">
    <source>
        <dbReference type="Pfam" id="PF24476"/>
    </source>
</evidence>
<feature type="domain" description="DUF7580" evidence="3">
    <location>
        <begin position="225"/>
        <end position="578"/>
    </location>
</feature>
<dbReference type="Pfam" id="PF24476">
    <property type="entry name" value="DUF7580"/>
    <property type="match status" value="1"/>
</dbReference>
<feature type="region of interest" description="Disordered" evidence="1">
    <location>
        <begin position="371"/>
        <end position="392"/>
    </location>
</feature>
<feature type="signal peptide" evidence="2">
    <location>
        <begin position="1"/>
        <end position="21"/>
    </location>
</feature>
<dbReference type="PANTHER" id="PTHR35186">
    <property type="entry name" value="ANK_REP_REGION DOMAIN-CONTAINING PROTEIN"/>
    <property type="match status" value="1"/>
</dbReference>
<dbReference type="InterPro" id="IPR056002">
    <property type="entry name" value="DUF7580"/>
</dbReference>
<sequence>MASGFEIAGIVLGALPLILEGLKGYSDGVTKLKCLSGYSKKQRRLIALKYRRMVMSLEYHHMQLKLDVMKLVNYAKPDELVRELPEDYLHDFWHGLVGKAVEHYLRRAGGDSLLRLFKEQVEIFQSIAEQIAEWFDPDRAKTEAPKADLKTLCDSHKRLSSTLSFSQRWKLTFHEEELITQVESLKNFGGCLQGLIDRGVELEKLVTENAASLAAKDIEKVTEELRTTRKYTHALFLALNSCWNSNCQHDDHKTFIHLTSSDHRRVPGRSKDTKLQILLHWTHQSGQGAFWHESVVTASLQSLPSVTSSPQIALPGARPGAANPSSVSFQVPASSSVEIRDLCQQIPSALQAPGQVALHLAVNNQKLFLTSESGQQPTTTSQPTTNQQRHSLLPSDPKLLTLNYFLKNSRRKLVSDRRLDLAIKLACSVLQFSETRWFGKGWFNDRILFFEDALSPFGVDTDHAFVAENFPCSDPMTCAPSEPTPTLLQLATILLEMYHHTTFDEWIAKNYAETNPAGLDVRIRNWYLTQWEMALPPTADIATAVQICIRPRVLSIFDQDWEDPKYRSAFFQHVIVPLLEMRVAI</sequence>
<evidence type="ECO:0000313" key="4">
    <source>
        <dbReference type="EMBL" id="PVH96309.1"/>
    </source>
</evidence>
<organism evidence="4 5">
    <name type="scientific">Periconia macrospinosa</name>
    <dbReference type="NCBI Taxonomy" id="97972"/>
    <lineage>
        <taxon>Eukaryota</taxon>
        <taxon>Fungi</taxon>
        <taxon>Dikarya</taxon>
        <taxon>Ascomycota</taxon>
        <taxon>Pezizomycotina</taxon>
        <taxon>Dothideomycetes</taxon>
        <taxon>Pleosporomycetidae</taxon>
        <taxon>Pleosporales</taxon>
        <taxon>Massarineae</taxon>
        <taxon>Periconiaceae</taxon>
        <taxon>Periconia</taxon>
    </lineage>
</organism>
<protein>
    <recommendedName>
        <fullName evidence="3">DUF7580 domain-containing protein</fullName>
    </recommendedName>
</protein>
<keyword evidence="2" id="KW-0732">Signal</keyword>
<evidence type="ECO:0000256" key="2">
    <source>
        <dbReference type="SAM" id="SignalP"/>
    </source>
</evidence>
<proteinExistence type="predicted"/>
<dbReference type="Proteomes" id="UP000244855">
    <property type="component" value="Unassembled WGS sequence"/>
</dbReference>
<reference evidence="4 5" key="1">
    <citation type="journal article" date="2018" name="Sci. Rep.">
        <title>Comparative genomics provides insights into the lifestyle and reveals functional heterogeneity of dark septate endophytic fungi.</title>
        <authorList>
            <person name="Knapp D.G."/>
            <person name="Nemeth J.B."/>
            <person name="Barry K."/>
            <person name="Hainaut M."/>
            <person name="Henrissat B."/>
            <person name="Johnson J."/>
            <person name="Kuo A."/>
            <person name="Lim J.H.P."/>
            <person name="Lipzen A."/>
            <person name="Nolan M."/>
            <person name="Ohm R.A."/>
            <person name="Tamas L."/>
            <person name="Grigoriev I.V."/>
            <person name="Spatafora J.W."/>
            <person name="Nagy L.G."/>
            <person name="Kovacs G.M."/>
        </authorList>
    </citation>
    <scope>NUCLEOTIDE SEQUENCE [LARGE SCALE GENOMIC DNA]</scope>
    <source>
        <strain evidence="4 5">DSE2036</strain>
    </source>
</reference>
<gene>
    <name evidence="4" type="ORF">DM02DRAFT_674911</name>
</gene>
<evidence type="ECO:0000256" key="1">
    <source>
        <dbReference type="SAM" id="MobiDB-lite"/>
    </source>
</evidence>
<dbReference type="STRING" id="97972.A0A2V1DGI3"/>
<dbReference type="OrthoDB" id="3565018at2759"/>
<accession>A0A2V1DGI3</accession>
<dbReference type="PANTHER" id="PTHR35186:SF4">
    <property type="entry name" value="PRION-INHIBITION AND PROPAGATION HELO DOMAIN-CONTAINING PROTEIN"/>
    <property type="match status" value="1"/>
</dbReference>
<evidence type="ECO:0000313" key="5">
    <source>
        <dbReference type="Proteomes" id="UP000244855"/>
    </source>
</evidence>
<name>A0A2V1DGI3_9PLEO</name>
<feature type="chain" id="PRO_5016030872" description="DUF7580 domain-containing protein" evidence="2">
    <location>
        <begin position="22"/>
        <end position="585"/>
    </location>
</feature>
<keyword evidence="5" id="KW-1185">Reference proteome</keyword>
<dbReference type="AlphaFoldDB" id="A0A2V1DGI3"/>
<dbReference type="EMBL" id="KZ805468">
    <property type="protein sequence ID" value="PVH96309.1"/>
    <property type="molecule type" value="Genomic_DNA"/>
</dbReference>